<proteinExistence type="predicted"/>
<sequence>MQDVHPRLQTIENDFIGRGEYLQALRFVKEETDRLQLEINHYDVVNDHNQGILAKSLEELRGNLQEVTRVHHSDVSTFRVELEQCQHAIGEMHRASASYVSHVSFRQLGNKVDTIEHQLREPFVTVKAFQKFTTDFVSMQGKFRVFEESMKQIQMTANGNPPPNPSLVAFEGR</sequence>
<dbReference type="EMBL" id="HBJA01106259">
    <property type="protein sequence ID" value="CAE0825456.1"/>
    <property type="molecule type" value="Transcribed_RNA"/>
</dbReference>
<gene>
    <name evidence="1" type="ORF">EGYM00163_LOCUS36705</name>
</gene>
<evidence type="ECO:0000313" key="1">
    <source>
        <dbReference type="EMBL" id="CAE0825456.1"/>
    </source>
</evidence>
<name>A0A7S4G502_9EUGL</name>
<dbReference type="AlphaFoldDB" id="A0A7S4G502"/>
<reference evidence="1" key="1">
    <citation type="submission" date="2021-01" db="EMBL/GenBank/DDBJ databases">
        <authorList>
            <person name="Corre E."/>
            <person name="Pelletier E."/>
            <person name="Niang G."/>
            <person name="Scheremetjew M."/>
            <person name="Finn R."/>
            <person name="Kale V."/>
            <person name="Holt S."/>
            <person name="Cochrane G."/>
            <person name="Meng A."/>
            <person name="Brown T."/>
            <person name="Cohen L."/>
        </authorList>
    </citation>
    <scope>NUCLEOTIDE SEQUENCE</scope>
    <source>
        <strain evidence="1">CCMP1594</strain>
    </source>
</reference>
<protein>
    <submittedName>
        <fullName evidence="1">Uncharacterized protein</fullName>
    </submittedName>
</protein>
<accession>A0A7S4G502</accession>
<organism evidence="1">
    <name type="scientific">Eutreptiella gymnastica</name>
    <dbReference type="NCBI Taxonomy" id="73025"/>
    <lineage>
        <taxon>Eukaryota</taxon>
        <taxon>Discoba</taxon>
        <taxon>Euglenozoa</taxon>
        <taxon>Euglenida</taxon>
        <taxon>Spirocuta</taxon>
        <taxon>Euglenophyceae</taxon>
        <taxon>Eutreptiales</taxon>
        <taxon>Eutreptiaceae</taxon>
        <taxon>Eutreptiella</taxon>
    </lineage>
</organism>